<evidence type="ECO:0000313" key="2">
    <source>
        <dbReference type="EMBL" id="KAF2743956.1"/>
    </source>
</evidence>
<proteinExistence type="predicted"/>
<keyword evidence="1" id="KW-1133">Transmembrane helix</keyword>
<keyword evidence="3" id="KW-1185">Reference proteome</keyword>
<keyword evidence="1" id="KW-0812">Transmembrane</keyword>
<dbReference type="AlphaFoldDB" id="A0A6A6V293"/>
<accession>A0A6A6V293</accession>
<name>A0A6A6V293_9PLEO</name>
<feature type="transmembrane region" description="Helical" evidence="1">
    <location>
        <begin position="12"/>
        <end position="37"/>
    </location>
</feature>
<protein>
    <submittedName>
        <fullName evidence="2">Uncharacterized protein</fullName>
    </submittedName>
</protein>
<sequence length="86" mass="9617">MYIPRDNVIPGYTLHPSIIIFLTILGAGVAVLCGFVLHRTLVGLEGWSDDAAYRARSEEQEEYMRGVRERGFRALWTSSGGGRGRF</sequence>
<reference evidence="2" key="1">
    <citation type="journal article" date="2020" name="Stud. Mycol.">
        <title>101 Dothideomycetes genomes: a test case for predicting lifestyles and emergence of pathogens.</title>
        <authorList>
            <person name="Haridas S."/>
            <person name="Albert R."/>
            <person name="Binder M."/>
            <person name="Bloem J."/>
            <person name="Labutti K."/>
            <person name="Salamov A."/>
            <person name="Andreopoulos B."/>
            <person name="Baker S."/>
            <person name="Barry K."/>
            <person name="Bills G."/>
            <person name="Bluhm B."/>
            <person name="Cannon C."/>
            <person name="Castanera R."/>
            <person name="Culley D."/>
            <person name="Daum C."/>
            <person name="Ezra D."/>
            <person name="Gonzalez J."/>
            <person name="Henrissat B."/>
            <person name="Kuo A."/>
            <person name="Liang C."/>
            <person name="Lipzen A."/>
            <person name="Lutzoni F."/>
            <person name="Magnuson J."/>
            <person name="Mondo S."/>
            <person name="Nolan M."/>
            <person name="Ohm R."/>
            <person name="Pangilinan J."/>
            <person name="Park H.-J."/>
            <person name="Ramirez L."/>
            <person name="Alfaro M."/>
            <person name="Sun H."/>
            <person name="Tritt A."/>
            <person name="Yoshinaga Y."/>
            <person name="Zwiers L.-H."/>
            <person name="Turgeon B."/>
            <person name="Goodwin S."/>
            <person name="Spatafora J."/>
            <person name="Crous P."/>
            <person name="Grigoriev I."/>
        </authorList>
    </citation>
    <scope>NUCLEOTIDE SEQUENCE</scope>
    <source>
        <strain evidence="2">CBS 119925</strain>
    </source>
</reference>
<organism evidence="2 3">
    <name type="scientific">Sporormia fimetaria CBS 119925</name>
    <dbReference type="NCBI Taxonomy" id="1340428"/>
    <lineage>
        <taxon>Eukaryota</taxon>
        <taxon>Fungi</taxon>
        <taxon>Dikarya</taxon>
        <taxon>Ascomycota</taxon>
        <taxon>Pezizomycotina</taxon>
        <taxon>Dothideomycetes</taxon>
        <taxon>Pleosporomycetidae</taxon>
        <taxon>Pleosporales</taxon>
        <taxon>Sporormiaceae</taxon>
        <taxon>Sporormia</taxon>
    </lineage>
</organism>
<evidence type="ECO:0000256" key="1">
    <source>
        <dbReference type="SAM" id="Phobius"/>
    </source>
</evidence>
<dbReference type="EMBL" id="MU006592">
    <property type="protein sequence ID" value="KAF2743956.1"/>
    <property type="molecule type" value="Genomic_DNA"/>
</dbReference>
<evidence type="ECO:0000313" key="3">
    <source>
        <dbReference type="Proteomes" id="UP000799440"/>
    </source>
</evidence>
<keyword evidence="1" id="KW-0472">Membrane</keyword>
<gene>
    <name evidence="2" type="ORF">M011DRAFT_480269</name>
</gene>
<dbReference type="OrthoDB" id="3641893at2759"/>
<dbReference type="Proteomes" id="UP000799440">
    <property type="component" value="Unassembled WGS sequence"/>
</dbReference>